<keyword evidence="2" id="KW-1185">Reference proteome</keyword>
<evidence type="ECO:0000313" key="2">
    <source>
        <dbReference type="Proteomes" id="UP001163046"/>
    </source>
</evidence>
<accession>A0A9W9ZAJ3</accession>
<evidence type="ECO:0000313" key="1">
    <source>
        <dbReference type="EMBL" id="KAJ7378107.1"/>
    </source>
</evidence>
<comment type="caution">
    <text evidence="1">The sequence shown here is derived from an EMBL/GenBank/DDBJ whole genome shotgun (WGS) entry which is preliminary data.</text>
</comment>
<organism evidence="1 2">
    <name type="scientific">Desmophyllum pertusum</name>
    <dbReference type="NCBI Taxonomy" id="174260"/>
    <lineage>
        <taxon>Eukaryota</taxon>
        <taxon>Metazoa</taxon>
        <taxon>Cnidaria</taxon>
        <taxon>Anthozoa</taxon>
        <taxon>Hexacorallia</taxon>
        <taxon>Scleractinia</taxon>
        <taxon>Caryophylliina</taxon>
        <taxon>Caryophylliidae</taxon>
        <taxon>Desmophyllum</taxon>
    </lineage>
</organism>
<sequence>MTVKQDPGTGMNRGRKWLSHAEGVDASRPQSICAIGAYFGVHLTHKLMITRLIAIAFYR</sequence>
<proteinExistence type="predicted"/>
<dbReference type="EMBL" id="MU826369">
    <property type="protein sequence ID" value="KAJ7378107.1"/>
    <property type="molecule type" value="Genomic_DNA"/>
</dbReference>
<protein>
    <submittedName>
        <fullName evidence="1">Uncharacterized protein</fullName>
    </submittedName>
</protein>
<gene>
    <name evidence="1" type="ORF">OS493_024772</name>
</gene>
<name>A0A9W9ZAJ3_9CNID</name>
<dbReference type="AlphaFoldDB" id="A0A9W9ZAJ3"/>
<dbReference type="Proteomes" id="UP001163046">
    <property type="component" value="Unassembled WGS sequence"/>
</dbReference>
<reference evidence="1" key="1">
    <citation type="submission" date="2023-01" db="EMBL/GenBank/DDBJ databases">
        <title>Genome assembly of the deep-sea coral Lophelia pertusa.</title>
        <authorList>
            <person name="Herrera S."/>
            <person name="Cordes E."/>
        </authorList>
    </citation>
    <scope>NUCLEOTIDE SEQUENCE</scope>
    <source>
        <strain evidence="1">USNM1676648</strain>
        <tissue evidence="1">Polyp</tissue>
    </source>
</reference>